<evidence type="ECO:0008006" key="3">
    <source>
        <dbReference type="Google" id="ProtNLM"/>
    </source>
</evidence>
<keyword evidence="2" id="KW-1185">Reference proteome</keyword>
<gene>
    <name evidence="1" type="ORF">MGAL_10B025335</name>
</gene>
<evidence type="ECO:0000313" key="2">
    <source>
        <dbReference type="Proteomes" id="UP000596742"/>
    </source>
</evidence>
<proteinExistence type="predicted"/>
<dbReference type="AlphaFoldDB" id="A0A8B6CSN6"/>
<sequence>MSLVGMNIEFPLEYCPQSCMILSNLTTPSPLVIVCGDFKQLPPVPNHRPQDDGCYYLESDVFKNAFVHHINFTKVIRQNEADLIKAVLELCDGSPSVETVVLLQSLDRPLPDIIKITSLYGTNFDVNFINHEKLEELAGEEFVFKAKDEGQMGVAVGRVETKAGLRVRNFNRSAATLKHPSCVYDFYNFINMKEPLGDLSCCKKNTTRKQSSIVLPSTSDLIDNIPEDPDNENDAEIDLDLPTLQNPYEIQDFLLDIIKTVLSCQLFLLIFIPLLHFYHM</sequence>
<dbReference type="OrthoDB" id="10050764at2759"/>
<accession>A0A8B6CSN6</accession>
<protein>
    <recommendedName>
        <fullName evidence="3">ATP-dependent DNA helicase</fullName>
    </recommendedName>
</protein>
<name>A0A8B6CSN6_MYTGA</name>
<evidence type="ECO:0000313" key="1">
    <source>
        <dbReference type="EMBL" id="VDI08317.1"/>
    </source>
</evidence>
<organism evidence="1 2">
    <name type="scientific">Mytilus galloprovincialis</name>
    <name type="common">Mediterranean mussel</name>
    <dbReference type="NCBI Taxonomy" id="29158"/>
    <lineage>
        <taxon>Eukaryota</taxon>
        <taxon>Metazoa</taxon>
        <taxon>Spiralia</taxon>
        <taxon>Lophotrochozoa</taxon>
        <taxon>Mollusca</taxon>
        <taxon>Bivalvia</taxon>
        <taxon>Autobranchia</taxon>
        <taxon>Pteriomorphia</taxon>
        <taxon>Mytilida</taxon>
        <taxon>Mytiloidea</taxon>
        <taxon>Mytilidae</taxon>
        <taxon>Mytilinae</taxon>
        <taxon>Mytilus</taxon>
    </lineage>
</organism>
<dbReference type="SUPFAM" id="SSF52540">
    <property type="entry name" value="P-loop containing nucleoside triphosphate hydrolases"/>
    <property type="match status" value="1"/>
</dbReference>
<dbReference type="Proteomes" id="UP000596742">
    <property type="component" value="Unassembled WGS sequence"/>
</dbReference>
<dbReference type="EMBL" id="UYJE01002160">
    <property type="protein sequence ID" value="VDI08317.1"/>
    <property type="molecule type" value="Genomic_DNA"/>
</dbReference>
<reference evidence="1" key="1">
    <citation type="submission" date="2018-11" db="EMBL/GenBank/DDBJ databases">
        <authorList>
            <person name="Alioto T."/>
            <person name="Alioto T."/>
        </authorList>
    </citation>
    <scope>NUCLEOTIDE SEQUENCE</scope>
</reference>
<comment type="caution">
    <text evidence="1">The sequence shown here is derived from an EMBL/GenBank/DDBJ whole genome shotgun (WGS) entry which is preliminary data.</text>
</comment>
<dbReference type="InterPro" id="IPR027417">
    <property type="entry name" value="P-loop_NTPase"/>
</dbReference>